<evidence type="ECO:0000256" key="6">
    <source>
        <dbReference type="ARBA" id="ARBA00022829"/>
    </source>
</evidence>
<reference evidence="9 10" key="1">
    <citation type="journal article" date="2022" name="Gigascience">
        <title>A chromosome-level genome assembly and annotation of the desert horned lizard, Phrynosoma platyrhinos, provides insight into chromosomal rearrangements among reptiles.</title>
        <authorList>
            <person name="Koochekian N."/>
            <person name="Ascanio A."/>
            <person name="Farleigh K."/>
            <person name="Card D.C."/>
            <person name="Schield D.R."/>
            <person name="Castoe T.A."/>
            <person name="Jezkova T."/>
        </authorList>
    </citation>
    <scope>NUCLEOTIDE SEQUENCE [LARGE SCALE GENOMIC DNA]</scope>
    <source>
        <strain evidence="9">NK-2021</strain>
    </source>
</reference>
<dbReference type="Proteomes" id="UP000826234">
    <property type="component" value="Unassembled WGS sequence"/>
</dbReference>
<keyword evidence="7" id="KW-0862">Zinc</keyword>
<keyword evidence="10" id="KW-1185">Reference proteome</keyword>
<dbReference type="PANTHER" id="PTHR46771:SF2">
    <property type="entry name" value="BACULOVIRAL IAP REPEAT-CONTAINING PROTEIN 5.1"/>
    <property type="match status" value="1"/>
</dbReference>
<dbReference type="PANTHER" id="PTHR46771">
    <property type="entry name" value="DETERIN"/>
    <property type="match status" value="1"/>
</dbReference>
<evidence type="ECO:0000313" key="10">
    <source>
        <dbReference type="Proteomes" id="UP000826234"/>
    </source>
</evidence>
<dbReference type="PROSITE" id="PS50143">
    <property type="entry name" value="BIR_REPEAT_2"/>
    <property type="match status" value="1"/>
</dbReference>
<evidence type="ECO:0000256" key="7">
    <source>
        <dbReference type="ARBA" id="ARBA00022833"/>
    </source>
</evidence>
<evidence type="ECO:0000256" key="1">
    <source>
        <dbReference type="ARBA" id="ARBA00004186"/>
    </source>
</evidence>
<comment type="similarity">
    <text evidence="3">Belongs to the IAP family.</text>
</comment>
<comment type="subcellular location">
    <subcellularLocation>
        <location evidence="2">Chromosome</location>
        <location evidence="2">Centromere</location>
    </subcellularLocation>
    <subcellularLocation>
        <location evidence="1">Cytoplasm</location>
        <location evidence="1">Cytoskeleton</location>
        <location evidence="1">Spindle</location>
    </subcellularLocation>
</comment>
<dbReference type="CDD" id="cd00022">
    <property type="entry name" value="BIR"/>
    <property type="match status" value="1"/>
</dbReference>
<keyword evidence="5" id="KW-0132">Cell division</keyword>
<evidence type="ECO:0008006" key="11">
    <source>
        <dbReference type="Google" id="ProtNLM"/>
    </source>
</evidence>
<organism evidence="9 10">
    <name type="scientific">Phrynosoma platyrhinos</name>
    <name type="common">Desert horned lizard</name>
    <dbReference type="NCBI Taxonomy" id="52577"/>
    <lineage>
        <taxon>Eukaryota</taxon>
        <taxon>Metazoa</taxon>
        <taxon>Chordata</taxon>
        <taxon>Craniata</taxon>
        <taxon>Vertebrata</taxon>
        <taxon>Euteleostomi</taxon>
        <taxon>Lepidosauria</taxon>
        <taxon>Squamata</taxon>
        <taxon>Bifurcata</taxon>
        <taxon>Unidentata</taxon>
        <taxon>Episquamata</taxon>
        <taxon>Toxicofera</taxon>
        <taxon>Iguania</taxon>
        <taxon>Phrynosomatidae</taxon>
        <taxon>Phrynosomatinae</taxon>
        <taxon>Phrynosoma</taxon>
    </lineage>
</organism>
<sequence length="208" mass="24132">MEAILKDIHATSNTLFEFRDMYEYENRLKTFRCWPFKENCKCTPENMASAGFIHCPNTNEPDVVKCFFCLIELEGWEPDHDPWLEHAKRSKDSCGFLSLSKNFDDLTVEEYYEKEMERVRIFLCKSGRSVIRAFEKEVALTRKRLVDHFVNKYQYTPDCEKPPQIFLPGTDTAAKENCGLTAEQKRMSQNGQGEAALLTSTVDESIDL</sequence>
<evidence type="ECO:0000256" key="4">
    <source>
        <dbReference type="ARBA" id="ARBA00022723"/>
    </source>
</evidence>
<dbReference type="Pfam" id="PF00653">
    <property type="entry name" value="BIR"/>
    <property type="match status" value="1"/>
</dbReference>
<keyword evidence="5" id="KW-0498">Mitosis</keyword>
<dbReference type="InterPro" id="IPR001370">
    <property type="entry name" value="BIR_rpt"/>
</dbReference>
<keyword evidence="4" id="KW-0479">Metal-binding</keyword>
<name>A0ABQ7SVY0_PHRPL</name>
<dbReference type="InterPro" id="IPR051190">
    <property type="entry name" value="Baculoviral_IAP"/>
</dbReference>
<keyword evidence="8" id="KW-0137">Centromere</keyword>
<evidence type="ECO:0000256" key="8">
    <source>
        <dbReference type="ARBA" id="ARBA00023328"/>
    </source>
</evidence>
<keyword evidence="5" id="KW-0131">Cell cycle</keyword>
<gene>
    <name evidence="9" type="ORF">JD844_023094</name>
</gene>
<dbReference type="EMBL" id="JAIPUX010003289">
    <property type="protein sequence ID" value="KAH0621597.1"/>
    <property type="molecule type" value="Genomic_DNA"/>
</dbReference>
<protein>
    <recommendedName>
        <fullName evidence="11">Baculoviral IAP repeat-containing protein 5.1</fullName>
    </recommendedName>
</protein>
<evidence type="ECO:0000313" key="9">
    <source>
        <dbReference type="EMBL" id="KAH0621597.1"/>
    </source>
</evidence>
<dbReference type="SUPFAM" id="SSF57924">
    <property type="entry name" value="Inhibitor of apoptosis (IAP) repeat"/>
    <property type="match status" value="1"/>
</dbReference>
<dbReference type="SMART" id="SM00238">
    <property type="entry name" value="BIR"/>
    <property type="match status" value="1"/>
</dbReference>
<comment type="caution">
    <text evidence="9">The sequence shown here is derived from an EMBL/GenBank/DDBJ whole genome shotgun (WGS) entry which is preliminary data.</text>
</comment>
<evidence type="ECO:0000256" key="2">
    <source>
        <dbReference type="ARBA" id="ARBA00004584"/>
    </source>
</evidence>
<accession>A0ABQ7SVY0</accession>
<evidence type="ECO:0000256" key="5">
    <source>
        <dbReference type="ARBA" id="ARBA00022776"/>
    </source>
</evidence>
<evidence type="ECO:0000256" key="3">
    <source>
        <dbReference type="ARBA" id="ARBA00006672"/>
    </source>
</evidence>
<proteinExistence type="inferred from homology"/>
<keyword evidence="6" id="KW-0159">Chromosome partition</keyword>
<dbReference type="Gene3D" id="1.10.1170.10">
    <property type="entry name" value="Inhibitor Of Apoptosis Protein (2mihbC-IAP-1), Chain A"/>
    <property type="match status" value="1"/>
</dbReference>